<dbReference type="Gene3D" id="1.10.1410.10">
    <property type="match status" value="1"/>
</dbReference>
<name>A0ABQ8T055_PERAM</name>
<dbReference type="CDD" id="cd05402">
    <property type="entry name" value="NT_PAP_TUTase"/>
    <property type="match status" value="1"/>
</dbReference>
<dbReference type="EMBL" id="JAJSOF020000017">
    <property type="protein sequence ID" value="KAJ4439844.1"/>
    <property type="molecule type" value="Genomic_DNA"/>
</dbReference>
<dbReference type="Proteomes" id="UP001148838">
    <property type="component" value="Unassembled WGS sequence"/>
</dbReference>
<dbReference type="Gene3D" id="3.30.460.10">
    <property type="entry name" value="Beta Polymerase, domain 2"/>
    <property type="match status" value="1"/>
</dbReference>
<dbReference type="SUPFAM" id="SSF81301">
    <property type="entry name" value="Nucleotidyltransferase"/>
    <property type="match status" value="1"/>
</dbReference>
<feature type="region of interest" description="Disordered" evidence="1">
    <location>
        <begin position="541"/>
        <end position="564"/>
    </location>
</feature>
<accession>A0ABQ8T055</accession>
<evidence type="ECO:0000313" key="3">
    <source>
        <dbReference type="EMBL" id="KAJ4439844.1"/>
    </source>
</evidence>
<evidence type="ECO:0000313" key="4">
    <source>
        <dbReference type="Proteomes" id="UP001148838"/>
    </source>
</evidence>
<feature type="compositionally biased region" description="Basic and acidic residues" evidence="1">
    <location>
        <begin position="541"/>
        <end position="552"/>
    </location>
</feature>
<dbReference type="InterPro" id="IPR054708">
    <property type="entry name" value="MTPAP-like_central"/>
</dbReference>
<feature type="domain" description="Poly(A) RNA polymerase mitochondrial-like central palm" evidence="2">
    <location>
        <begin position="190"/>
        <end position="341"/>
    </location>
</feature>
<proteinExistence type="predicted"/>
<reference evidence="3 4" key="1">
    <citation type="journal article" date="2022" name="Allergy">
        <title>Genome assembly and annotation of Periplaneta americana reveal a comprehensive cockroach allergen profile.</title>
        <authorList>
            <person name="Wang L."/>
            <person name="Xiong Q."/>
            <person name="Saelim N."/>
            <person name="Wang L."/>
            <person name="Nong W."/>
            <person name="Wan A.T."/>
            <person name="Shi M."/>
            <person name="Liu X."/>
            <person name="Cao Q."/>
            <person name="Hui J.H.L."/>
            <person name="Sookrung N."/>
            <person name="Leung T.F."/>
            <person name="Tungtrongchitr A."/>
            <person name="Tsui S.K.W."/>
        </authorList>
    </citation>
    <scope>NUCLEOTIDE SEQUENCE [LARGE SCALE GENOMIC DNA]</scope>
    <source>
        <strain evidence="3">PWHHKU_190912</strain>
    </source>
</reference>
<sequence>MLFLVRSSCGILPVLNNSYNYIRTRHVKIKLYKHTTYYIQKLWKSNVKKSDTKQPSYAEVESQVSFEQMVEARRQEAQRSVLVQVHSEESCPDLRQYCNQHGEVRGMHHYSLPPDLHFVVVEFEDSAHVHNILNVSGHINKEVVPVQSPFLWFRAPKKASQSKQDFSPQAHVEAPSTEELQNWMNAAQSLSDQLLVLHRVTALNDLGSRLRFLTARQIELALAGLFPHVKALPFGSSVNGFGRATCDLDVVLLPDCEVPSDDCRLVFHAKAALMGGRPQTQRLMETLGDVCQLLLPGCSHVRRVLQARVPIIKFKHELTGIECDLSLDNDTAVHMSALLYTLGTSDPRVRPLVGAVRRWAREVGLTNPAPGRWITNFSLTLLVLFYLQQHGVLPLLGATGDVVRLPGSVKTDLAALFTGFFEFYASFDFASYAVSLSSKVEVPKPDHAPLYIVNPLERGLNVSRNVSRDETERLRVELRNAAWLLESVPLDPGTAKSWGLAALLEAPHAAAKGRNIFYIPPRRSTPSRMMDVTELFDKSTVEMQQHTEEKPSRVVKASSRQRRR</sequence>
<dbReference type="PANTHER" id="PTHR12271:SF133">
    <property type="entry name" value="POLY(A) RNA POLYMERASE, MITOCHONDRIAL"/>
    <property type="match status" value="1"/>
</dbReference>
<dbReference type="PANTHER" id="PTHR12271">
    <property type="entry name" value="POLY A POLYMERASE CID PAP -RELATED"/>
    <property type="match status" value="1"/>
</dbReference>
<comment type="caution">
    <text evidence="3">The sequence shown here is derived from an EMBL/GenBank/DDBJ whole genome shotgun (WGS) entry which is preliminary data.</text>
</comment>
<protein>
    <recommendedName>
        <fullName evidence="2">Poly(A) RNA polymerase mitochondrial-like central palm domain-containing protein</fullName>
    </recommendedName>
</protein>
<keyword evidence="4" id="KW-1185">Reference proteome</keyword>
<gene>
    <name evidence="3" type="ORF">ANN_07972</name>
</gene>
<organism evidence="3 4">
    <name type="scientific">Periplaneta americana</name>
    <name type="common">American cockroach</name>
    <name type="synonym">Blatta americana</name>
    <dbReference type="NCBI Taxonomy" id="6978"/>
    <lineage>
        <taxon>Eukaryota</taxon>
        <taxon>Metazoa</taxon>
        <taxon>Ecdysozoa</taxon>
        <taxon>Arthropoda</taxon>
        <taxon>Hexapoda</taxon>
        <taxon>Insecta</taxon>
        <taxon>Pterygota</taxon>
        <taxon>Neoptera</taxon>
        <taxon>Polyneoptera</taxon>
        <taxon>Dictyoptera</taxon>
        <taxon>Blattodea</taxon>
        <taxon>Blattoidea</taxon>
        <taxon>Blattidae</taxon>
        <taxon>Blattinae</taxon>
        <taxon>Periplaneta</taxon>
    </lineage>
</organism>
<dbReference type="SUPFAM" id="SSF81631">
    <property type="entry name" value="PAP/OAS1 substrate-binding domain"/>
    <property type="match status" value="1"/>
</dbReference>
<evidence type="ECO:0000259" key="2">
    <source>
        <dbReference type="Pfam" id="PF22600"/>
    </source>
</evidence>
<dbReference type="Pfam" id="PF22600">
    <property type="entry name" value="MTPAP-like_central"/>
    <property type="match status" value="1"/>
</dbReference>
<dbReference type="InterPro" id="IPR043519">
    <property type="entry name" value="NT_sf"/>
</dbReference>
<evidence type="ECO:0000256" key="1">
    <source>
        <dbReference type="SAM" id="MobiDB-lite"/>
    </source>
</evidence>